<comment type="caution">
    <text evidence="1">The sequence shown here is derived from an EMBL/GenBank/DDBJ whole genome shotgun (WGS) entry which is preliminary data.</text>
</comment>
<protein>
    <submittedName>
        <fullName evidence="1">Beta transducin</fullName>
    </submittedName>
</protein>
<organism evidence="1 2">
    <name type="scientific">Coemansia aciculifera</name>
    <dbReference type="NCBI Taxonomy" id="417176"/>
    <lineage>
        <taxon>Eukaryota</taxon>
        <taxon>Fungi</taxon>
        <taxon>Fungi incertae sedis</taxon>
        <taxon>Zoopagomycota</taxon>
        <taxon>Kickxellomycotina</taxon>
        <taxon>Kickxellomycetes</taxon>
        <taxon>Kickxellales</taxon>
        <taxon>Kickxellaceae</taxon>
        <taxon>Coemansia</taxon>
    </lineage>
</organism>
<proteinExistence type="predicted"/>
<evidence type="ECO:0000313" key="2">
    <source>
        <dbReference type="Proteomes" id="UP001139981"/>
    </source>
</evidence>
<reference evidence="1" key="1">
    <citation type="submission" date="2022-07" db="EMBL/GenBank/DDBJ databases">
        <title>Phylogenomic reconstructions and comparative analyses of Kickxellomycotina fungi.</title>
        <authorList>
            <person name="Reynolds N.K."/>
            <person name="Stajich J.E."/>
            <person name="Barry K."/>
            <person name="Grigoriev I.V."/>
            <person name="Crous P."/>
            <person name="Smith M.E."/>
        </authorList>
    </citation>
    <scope>NUCLEOTIDE SEQUENCE</scope>
    <source>
        <strain evidence="1">CBS 190363</strain>
    </source>
</reference>
<dbReference type="Proteomes" id="UP001139981">
    <property type="component" value="Unassembled WGS sequence"/>
</dbReference>
<keyword evidence="2" id="KW-1185">Reference proteome</keyword>
<sequence length="761" mass="82634">MVKSYLRYSERGVFGVIASPSGNAVFDHSGKLSITAALESVIVWDIKKGTQVGRWSDSDNKAEVTCIGRSPNGKDYAVGYADGTIRLFDLDSNTVKVVLSGHRGRVTALEFDRTGMVLASGARDTDMILWDVVGEVGLYRLRGHKDEITGIAFVASGTTTAGAEAPSALHASSAGYVVSSSKDTLVKLWDLRGRHCVQTLATHRSEVWGLAVSPDGRLLVTGTSESSLRVWTLDVAKLDSLTSDRGEGEGADLASSDWEAISEYGAVQRASSDRVVGLKFHPSGQYFACAGADKQVEVFRARQQSEIKKKMARRQKRQREKGAAEDADDAADTVTASDELTPFKIIRTSAKPVSLDFGPAEVNSAIHVLVAQNNNSLHLWAVPVPPPGKTTKQAALGEPALASSVEMLGHRSEPRALALSSDNELVASAANKSLRVWNALTGSCVRTLECGTAVCAAFLPGDQHIVVGTRDGQLELYDIPAAALVETFDAHDGAACWSIDVRTDGKGLVTGGADKSVKFWDFELVRDNGRRRMTLVHVKTLKMADDVLAVKMSPDARLLAVALLDCTVKVFYADSLKLFLSLYGHRLPVASLDISSDSTLLVTGSADKSVKLWGLDFGDCHRSILAHQEPVTAVRFVWGTHYFFSAGKDKLVQQWNGDNFQRIQRLDQCHGDVWALAVAKHGNFVVASSQDRSIRVWEKTDEPLFVEEERERELEEMYDRGIEQEANAADVDEETHAGKATMDSLKAGERIIDALDVADEE</sequence>
<evidence type="ECO:0000313" key="1">
    <source>
        <dbReference type="EMBL" id="KAJ2891205.1"/>
    </source>
</evidence>
<name>A0ACC1M0T3_9FUNG</name>
<dbReference type="EMBL" id="JANBVB010001061">
    <property type="protein sequence ID" value="KAJ2891205.1"/>
    <property type="molecule type" value="Genomic_DNA"/>
</dbReference>
<feature type="non-terminal residue" evidence="1">
    <location>
        <position position="761"/>
    </location>
</feature>
<accession>A0ACC1M0T3</accession>
<gene>
    <name evidence="1" type="primary">DIP2</name>
    <name evidence="1" type="ORF">IWW38_003724</name>
</gene>